<protein>
    <recommendedName>
        <fullName evidence="3">TAP-C domain-containing protein</fullName>
    </recommendedName>
</protein>
<evidence type="ECO:0000313" key="1">
    <source>
        <dbReference type="EMBL" id="TFJ88235.1"/>
    </source>
</evidence>
<dbReference type="AlphaFoldDB" id="A0A4D9DF27"/>
<dbReference type="InterPro" id="IPR009060">
    <property type="entry name" value="UBA-like_sf"/>
</dbReference>
<reference evidence="1 2" key="1">
    <citation type="submission" date="2019-01" db="EMBL/GenBank/DDBJ databases">
        <title>Nuclear Genome Assembly of the Microalgal Biofuel strain Nannochloropsis salina CCMP1776.</title>
        <authorList>
            <person name="Hovde B."/>
        </authorList>
    </citation>
    <scope>NUCLEOTIDE SEQUENCE [LARGE SCALE GENOMIC DNA]</scope>
    <source>
        <strain evidence="1 2">CCMP1776</strain>
    </source>
</reference>
<comment type="caution">
    <text evidence="1">The sequence shown here is derived from an EMBL/GenBank/DDBJ whole genome shotgun (WGS) entry which is preliminary data.</text>
</comment>
<organism evidence="1 2">
    <name type="scientific">Nannochloropsis salina CCMP1776</name>
    <dbReference type="NCBI Taxonomy" id="1027361"/>
    <lineage>
        <taxon>Eukaryota</taxon>
        <taxon>Sar</taxon>
        <taxon>Stramenopiles</taxon>
        <taxon>Ochrophyta</taxon>
        <taxon>Eustigmatophyceae</taxon>
        <taxon>Eustigmatales</taxon>
        <taxon>Monodopsidaceae</taxon>
        <taxon>Microchloropsis</taxon>
        <taxon>Microchloropsis salina</taxon>
    </lineage>
</organism>
<dbReference type="EMBL" id="SDOX01000002">
    <property type="protein sequence ID" value="TFJ88235.1"/>
    <property type="molecule type" value="Genomic_DNA"/>
</dbReference>
<dbReference type="SUPFAM" id="SSF46934">
    <property type="entry name" value="UBA-like"/>
    <property type="match status" value="1"/>
</dbReference>
<keyword evidence="2" id="KW-1185">Reference proteome</keyword>
<sequence length="138" mass="15175">MAHYPTLAYSTFKVDANGLPADLRVLPELDTTLPPAHDFELEEKVVKAYEDSQAAAERLVAQEASPVVTKPNGEDVSTPTSTIAGGLGDLSLVAGDPEKKTKMARMKELTKADDKTCLFYLDSYSWDLQRACQEYFSK</sequence>
<dbReference type="Proteomes" id="UP000355283">
    <property type="component" value="Unassembled WGS sequence"/>
</dbReference>
<dbReference type="Gene3D" id="1.10.8.10">
    <property type="entry name" value="DNA helicase RuvA subunit, C-terminal domain"/>
    <property type="match status" value="1"/>
</dbReference>
<dbReference type="OrthoDB" id="10272253at2759"/>
<evidence type="ECO:0008006" key="3">
    <source>
        <dbReference type="Google" id="ProtNLM"/>
    </source>
</evidence>
<dbReference type="Pfam" id="PF14555">
    <property type="entry name" value="UBA_4"/>
    <property type="match status" value="1"/>
</dbReference>
<evidence type="ECO:0000313" key="2">
    <source>
        <dbReference type="Proteomes" id="UP000355283"/>
    </source>
</evidence>
<proteinExistence type="predicted"/>
<name>A0A4D9DF27_9STRA</name>
<gene>
    <name evidence="1" type="ORF">NSK_000586</name>
</gene>
<accession>A0A4D9DF27</accession>